<accession>A0A9D3ZSL5</accession>
<dbReference type="Proteomes" id="UP000828251">
    <property type="component" value="Unassembled WGS sequence"/>
</dbReference>
<dbReference type="OrthoDB" id="997283at2759"/>
<gene>
    <name evidence="1" type="ORF">J1N35_028669</name>
</gene>
<comment type="caution">
    <text evidence="1">The sequence shown here is derived from an EMBL/GenBank/DDBJ whole genome shotgun (WGS) entry which is preliminary data.</text>
</comment>
<proteinExistence type="predicted"/>
<dbReference type="InterPro" id="IPR053151">
    <property type="entry name" value="RNase_H-like"/>
</dbReference>
<reference evidence="1 2" key="1">
    <citation type="journal article" date="2021" name="Plant Biotechnol. J.">
        <title>Multi-omics assisted identification of the key and species-specific regulatory components of drought-tolerant mechanisms in Gossypium stocksii.</title>
        <authorList>
            <person name="Yu D."/>
            <person name="Ke L."/>
            <person name="Zhang D."/>
            <person name="Wu Y."/>
            <person name="Sun Y."/>
            <person name="Mei J."/>
            <person name="Sun J."/>
            <person name="Sun Y."/>
        </authorList>
    </citation>
    <scope>NUCLEOTIDE SEQUENCE [LARGE SCALE GENOMIC DNA]</scope>
    <source>
        <strain evidence="2">cv. E1</strain>
        <tissue evidence="1">Leaf</tissue>
    </source>
</reference>
<dbReference type="PANTHER" id="PTHR47723">
    <property type="entry name" value="OS05G0353850 PROTEIN"/>
    <property type="match status" value="1"/>
</dbReference>
<evidence type="ECO:0000313" key="1">
    <source>
        <dbReference type="EMBL" id="KAH1063682.1"/>
    </source>
</evidence>
<sequence>MGHLVWESTIETIVPKAIPPSKHKEVWKQVDGFMDFFALCNNVKMAEIRKCLRLISIAIACGTMWLARNGLVFDGRRVHMENLVFQSKMTALLWIRSVHDEIMLQENFWWISPQRCRVVSYISKPVASFWRPLPLGWLKFNVCGIAKDDKAGCEGVLRDMKGVARGIFSGVVAINVADEAEIGAVKVTLEVFLAMSWETNDSLFIELGSFVVFSWCVNKVLRPWSLHAIFPDFKIAKLKVGSVVFSLADRNGNDMAFPLVMAGVNRPQVFKAWW</sequence>
<name>A0A9D3ZSL5_9ROSI</name>
<evidence type="ECO:0000313" key="2">
    <source>
        <dbReference type="Proteomes" id="UP000828251"/>
    </source>
</evidence>
<protein>
    <submittedName>
        <fullName evidence="1">Uncharacterized protein</fullName>
    </submittedName>
</protein>
<dbReference type="EMBL" id="JAIQCV010000009">
    <property type="protein sequence ID" value="KAH1063682.1"/>
    <property type="molecule type" value="Genomic_DNA"/>
</dbReference>
<organism evidence="1 2">
    <name type="scientific">Gossypium stocksii</name>
    <dbReference type="NCBI Taxonomy" id="47602"/>
    <lineage>
        <taxon>Eukaryota</taxon>
        <taxon>Viridiplantae</taxon>
        <taxon>Streptophyta</taxon>
        <taxon>Embryophyta</taxon>
        <taxon>Tracheophyta</taxon>
        <taxon>Spermatophyta</taxon>
        <taxon>Magnoliopsida</taxon>
        <taxon>eudicotyledons</taxon>
        <taxon>Gunneridae</taxon>
        <taxon>Pentapetalae</taxon>
        <taxon>rosids</taxon>
        <taxon>malvids</taxon>
        <taxon>Malvales</taxon>
        <taxon>Malvaceae</taxon>
        <taxon>Malvoideae</taxon>
        <taxon>Gossypium</taxon>
    </lineage>
</organism>
<dbReference type="AlphaFoldDB" id="A0A9D3ZSL5"/>
<dbReference type="PANTHER" id="PTHR47723:SF22">
    <property type="entry name" value="RNASE H TYPE-1 DOMAIN-CONTAINING PROTEIN"/>
    <property type="match status" value="1"/>
</dbReference>
<keyword evidence="2" id="KW-1185">Reference proteome</keyword>